<keyword evidence="2" id="KW-1185">Reference proteome</keyword>
<gene>
    <name evidence="1" type="ORF">HNY73_011294</name>
</gene>
<dbReference type="AlphaFoldDB" id="A0A8T0F8P1"/>
<dbReference type="Proteomes" id="UP000807504">
    <property type="component" value="Unassembled WGS sequence"/>
</dbReference>
<accession>A0A8T0F8P1</accession>
<comment type="caution">
    <text evidence="1">The sequence shown here is derived from an EMBL/GenBank/DDBJ whole genome shotgun (WGS) entry which is preliminary data.</text>
</comment>
<sequence>MKNAISGRATTDLPALYDELESKIRALESLGRTREKYGDFLNPLAESCLPEEILIAWERHRNLNEASDGTRSLEQLLNFLNKEVRGKELIEFARSGFASGSYFGHRVDTWERWTWKVRVKTQYSTLVRPIQRILPLEVSGSDFQKQLGPPADSSMEIFVNDVNLPQVSRFGHKIKRPNRLNFSYKIDRSEWNQQTVILMKKTLLERLQIIEHTNKAIIHLKRCNGATIYANFDGSYGYFGEIFAKIRFQLMYTEYVINIVHDMITTRERIADAAEAEQYPCTREQINIIAEWYQEAKGCTERVMSIIERYFWEYIERELNL</sequence>
<evidence type="ECO:0000313" key="1">
    <source>
        <dbReference type="EMBL" id="KAF8785789.1"/>
    </source>
</evidence>
<dbReference type="EMBL" id="JABXBU010000030">
    <property type="protein sequence ID" value="KAF8785789.1"/>
    <property type="molecule type" value="Genomic_DNA"/>
</dbReference>
<reference evidence="1" key="2">
    <citation type="submission" date="2020-06" db="EMBL/GenBank/DDBJ databases">
        <authorList>
            <person name="Sheffer M."/>
        </authorList>
    </citation>
    <scope>NUCLEOTIDE SEQUENCE</scope>
</reference>
<name>A0A8T0F8P1_ARGBR</name>
<evidence type="ECO:0000313" key="2">
    <source>
        <dbReference type="Proteomes" id="UP000807504"/>
    </source>
</evidence>
<protein>
    <submittedName>
        <fullName evidence="1">Uncharacterized protein</fullName>
    </submittedName>
</protein>
<reference evidence="1" key="1">
    <citation type="journal article" date="2020" name="bioRxiv">
        <title>Chromosome-level reference genome of the European wasp spider Argiope bruennichi: a resource for studies on range expansion and evolutionary adaptation.</title>
        <authorList>
            <person name="Sheffer M.M."/>
            <person name="Hoppe A."/>
            <person name="Krehenwinkel H."/>
            <person name="Uhl G."/>
            <person name="Kuss A.W."/>
            <person name="Jensen L."/>
            <person name="Jensen C."/>
            <person name="Gillespie R.G."/>
            <person name="Hoff K.J."/>
            <person name="Prost S."/>
        </authorList>
    </citation>
    <scope>NUCLEOTIDE SEQUENCE</scope>
</reference>
<organism evidence="1 2">
    <name type="scientific">Argiope bruennichi</name>
    <name type="common">Wasp spider</name>
    <name type="synonym">Aranea bruennichi</name>
    <dbReference type="NCBI Taxonomy" id="94029"/>
    <lineage>
        <taxon>Eukaryota</taxon>
        <taxon>Metazoa</taxon>
        <taxon>Ecdysozoa</taxon>
        <taxon>Arthropoda</taxon>
        <taxon>Chelicerata</taxon>
        <taxon>Arachnida</taxon>
        <taxon>Araneae</taxon>
        <taxon>Araneomorphae</taxon>
        <taxon>Entelegynae</taxon>
        <taxon>Araneoidea</taxon>
        <taxon>Araneidae</taxon>
        <taxon>Argiope</taxon>
    </lineage>
</organism>
<proteinExistence type="predicted"/>